<dbReference type="WBParaSite" id="nRc.2.0.1.t35543-RA">
    <property type="protein sequence ID" value="nRc.2.0.1.t35543-RA"/>
    <property type="gene ID" value="nRc.2.0.1.g35543"/>
</dbReference>
<protein>
    <submittedName>
        <fullName evidence="4">Serine-threonine/tyrosine-protein kinase catalytic domain-containing protein</fullName>
    </submittedName>
</protein>
<organism evidence="3 4">
    <name type="scientific">Romanomermis culicivorax</name>
    <name type="common">Nematode worm</name>
    <dbReference type="NCBI Taxonomy" id="13658"/>
    <lineage>
        <taxon>Eukaryota</taxon>
        <taxon>Metazoa</taxon>
        <taxon>Ecdysozoa</taxon>
        <taxon>Nematoda</taxon>
        <taxon>Enoplea</taxon>
        <taxon>Dorylaimia</taxon>
        <taxon>Mermithida</taxon>
        <taxon>Mermithoidea</taxon>
        <taxon>Mermithidae</taxon>
        <taxon>Romanomermis</taxon>
    </lineage>
</organism>
<reference evidence="4" key="1">
    <citation type="submission" date="2022-11" db="UniProtKB">
        <authorList>
            <consortium name="WormBaseParasite"/>
        </authorList>
    </citation>
    <scope>IDENTIFICATION</scope>
</reference>
<keyword evidence="3" id="KW-1185">Reference proteome</keyword>
<evidence type="ECO:0000256" key="1">
    <source>
        <dbReference type="SAM" id="MobiDB-lite"/>
    </source>
</evidence>
<evidence type="ECO:0000313" key="3">
    <source>
        <dbReference type="Proteomes" id="UP000887565"/>
    </source>
</evidence>
<dbReference type="SUPFAM" id="SSF56112">
    <property type="entry name" value="Protein kinase-like (PK-like)"/>
    <property type="match status" value="1"/>
</dbReference>
<proteinExistence type="predicted"/>
<feature type="domain" description="Serine-threonine/tyrosine-protein kinase catalytic" evidence="2">
    <location>
        <begin position="87"/>
        <end position="120"/>
    </location>
</feature>
<dbReference type="GO" id="GO:0004672">
    <property type="term" value="F:protein kinase activity"/>
    <property type="evidence" value="ECO:0007669"/>
    <property type="project" value="InterPro"/>
</dbReference>
<dbReference type="Proteomes" id="UP000887565">
    <property type="component" value="Unplaced"/>
</dbReference>
<feature type="region of interest" description="Disordered" evidence="1">
    <location>
        <begin position="1"/>
        <end position="20"/>
    </location>
</feature>
<sequence>MVTINKHHSRENFQRSVNGSVSGHWTPTSVSYAPSITNLSTAEAQTSISSFEDTELPSGSDFVPSIRKENLNLKEKLGEGEFGESYLRQPTTSPSEIYDLMRECWKCDVNARPTFKEIHLFLHGKNSGSENCHKNINNAVASMIQV</sequence>
<accession>A0A915K9V6</accession>
<dbReference type="AlphaFoldDB" id="A0A915K9V6"/>
<evidence type="ECO:0000313" key="4">
    <source>
        <dbReference type="WBParaSite" id="nRc.2.0.1.t35543-RA"/>
    </source>
</evidence>
<evidence type="ECO:0000259" key="2">
    <source>
        <dbReference type="Pfam" id="PF07714"/>
    </source>
</evidence>
<dbReference type="Pfam" id="PF07714">
    <property type="entry name" value="PK_Tyr_Ser-Thr"/>
    <property type="match status" value="1"/>
</dbReference>
<dbReference type="InterPro" id="IPR001245">
    <property type="entry name" value="Ser-Thr/Tyr_kinase_cat_dom"/>
</dbReference>
<name>A0A915K9V6_ROMCU</name>
<dbReference type="InterPro" id="IPR011009">
    <property type="entry name" value="Kinase-like_dom_sf"/>
</dbReference>
<dbReference type="Gene3D" id="1.10.510.10">
    <property type="entry name" value="Transferase(Phosphotransferase) domain 1"/>
    <property type="match status" value="1"/>
</dbReference>